<dbReference type="GO" id="GO:0051301">
    <property type="term" value="P:cell division"/>
    <property type="evidence" value="ECO:0007669"/>
    <property type="project" value="UniProtKB-KW"/>
</dbReference>
<dbReference type="RefSeq" id="WP_036926553.1">
    <property type="nucleotide sequence ID" value="NZ_JRPQ01000066.1"/>
</dbReference>
<keyword evidence="1" id="KW-0132">Cell division</keyword>
<dbReference type="AlphaFoldDB" id="A0A098YT70"/>
<keyword evidence="1" id="KW-0131">Cell cycle</keyword>
<evidence type="ECO:0000313" key="1">
    <source>
        <dbReference type="EMBL" id="KGI22526.1"/>
    </source>
</evidence>
<dbReference type="InterPro" id="IPR036192">
    <property type="entry name" value="Cell_div_ZapA-like_sf"/>
</dbReference>
<dbReference type="Pfam" id="PF05164">
    <property type="entry name" value="ZapA"/>
    <property type="match status" value="1"/>
</dbReference>
<accession>A0A098YT70</accession>
<reference evidence="1 2" key="1">
    <citation type="submission" date="2014-07" db="EMBL/GenBank/DDBJ databases">
        <authorList>
            <person name="McCorrison J."/>
            <person name="Sanka R."/>
            <person name="Torralba M."/>
            <person name="Gillis M."/>
            <person name="Haft D.H."/>
            <person name="Methe B."/>
            <person name="Sutton G."/>
            <person name="Nelson K.E."/>
        </authorList>
    </citation>
    <scope>NUCLEOTIDE SEQUENCE [LARGE SCALE GENOMIC DNA]</scope>
    <source>
        <strain evidence="1 2">S9-PR14</strain>
    </source>
</reference>
<protein>
    <submittedName>
        <fullName evidence="1">Cell division protein ZapA</fullName>
    </submittedName>
</protein>
<evidence type="ECO:0000313" key="2">
    <source>
        <dbReference type="Proteomes" id="UP000029723"/>
    </source>
</evidence>
<dbReference type="Proteomes" id="UP000029723">
    <property type="component" value="Unassembled WGS sequence"/>
</dbReference>
<proteinExistence type="predicted"/>
<gene>
    <name evidence="1" type="ORF">HMPREF9304_03695</name>
</gene>
<name>A0A098YT70_9BACT</name>
<comment type="caution">
    <text evidence="1">The sequence shown here is derived from an EMBL/GenBank/DDBJ whole genome shotgun (WGS) entry which is preliminary data.</text>
</comment>
<sequence length="103" mass="12154">MAGDNRDKLQIRLHVYDTDMSVTVLRDDEEYYRQAAKLITDTVNTYSSLFKTKRSEKEILYMALIDIALRYEKESGRNDVKPFHEMMAQLTTEIEEAFKKQIP</sequence>
<dbReference type="InterPro" id="IPR007838">
    <property type="entry name" value="Cell_div_ZapA-like"/>
</dbReference>
<organism evidence="1 2">
    <name type="scientific">Hoylesella timonensis S9-PR14</name>
    <dbReference type="NCBI Taxonomy" id="1401062"/>
    <lineage>
        <taxon>Bacteria</taxon>
        <taxon>Pseudomonadati</taxon>
        <taxon>Bacteroidota</taxon>
        <taxon>Bacteroidia</taxon>
        <taxon>Bacteroidales</taxon>
        <taxon>Prevotellaceae</taxon>
        <taxon>Hoylesella</taxon>
    </lineage>
</organism>
<dbReference type="SUPFAM" id="SSF102829">
    <property type="entry name" value="Cell division protein ZapA-like"/>
    <property type="match status" value="1"/>
</dbReference>
<dbReference type="EMBL" id="JRPQ01000066">
    <property type="protein sequence ID" value="KGI22526.1"/>
    <property type="molecule type" value="Genomic_DNA"/>
</dbReference>
<dbReference type="OrthoDB" id="1079858at2"/>